<comment type="similarity">
    <text evidence="1">Belongs to the ustYa family.</text>
</comment>
<evidence type="ECO:0000256" key="1">
    <source>
        <dbReference type="ARBA" id="ARBA00035112"/>
    </source>
</evidence>
<feature type="non-terminal residue" evidence="2">
    <location>
        <position position="1"/>
    </location>
</feature>
<sequence>DAAWDRLAPTDTGVFFVKKQEAIRDEINPDKHAYFGAPESGVEGYPVVIEAVHQIHCLNVLRKNLYFNHDFYAAQAQAKCPEENTPQCDHCVDFLRRRLMCTTDLGIVPLLWLGTDGRVIGDMSQMHTCRDFEVAR</sequence>
<organism evidence="2 3">
    <name type="scientific">Setomelanomma holmii</name>
    <dbReference type="NCBI Taxonomy" id="210430"/>
    <lineage>
        <taxon>Eukaryota</taxon>
        <taxon>Fungi</taxon>
        <taxon>Dikarya</taxon>
        <taxon>Ascomycota</taxon>
        <taxon>Pezizomycotina</taxon>
        <taxon>Dothideomycetes</taxon>
        <taxon>Pleosporomycetidae</taxon>
        <taxon>Pleosporales</taxon>
        <taxon>Pleosporineae</taxon>
        <taxon>Phaeosphaeriaceae</taxon>
        <taxon>Setomelanomma</taxon>
    </lineage>
</organism>
<dbReference type="EMBL" id="ML978158">
    <property type="protein sequence ID" value="KAF2035098.1"/>
    <property type="molecule type" value="Genomic_DNA"/>
</dbReference>
<name>A0A9P4HIM4_9PLEO</name>
<comment type="caution">
    <text evidence="2">The sequence shown here is derived from an EMBL/GenBank/DDBJ whole genome shotgun (WGS) entry which is preliminary data.</text>
</comment>
<dbReference type="AlphaFoldDB" id="A0A9P4HIM4"/>
<dbReference type="PANTHER" id="PTHR33365:SF13">
    <property type="entry name" value="TAT PATHWAY SIGNAL SEQUENCE"/>
    <property type="match status" value="1"/>
</dbReference>
<dbReference type="Proteomes" id="UP000799777">
    <property type="component" value="Unassembled WGS sequence"/>
</dbReference>
<dbReference type="InterPro" id="IPR021765">
    <property type="entry name" value="UstYa-like"/>
</dbReference>
<feature type="non-terminal residue" evidence="2">
    <location>
        <position position="136"/>
    </location>
</feature>
<dbReference type="PANTHER" id="PTHR33365">
    <property type="entry name" value="YALI0B05434P"/>
    <property type="match status" value="1"/>
</dbReference>
<evidence type="ECO:0000313" key="2">
    <source>
        <dbReference type="EMBL" id="KAF2035098.1"/>
    </source>
</evidence>
<keyword evidence="3" id="KW-1185">Reference proteome</keyword>
<evidence type="ECO:0000313" key="3">
    <source>
        <dbReference type="Proteomes" id="UP000799777"/>
    </source>
</evidence>
<dbReference type="Pfam" id="PF11807">
    <property type="entry name" value="UstYa"/>
    <property type="match status" value="1"/>
</dbReference>
<accession>A0A9P4HIM4</accession>
<proteinExistence type="inferred from homology"/>
<dbReference type="GO" id="GO:0043386">
    <property type="term" value="P:mycotoxin biosynthetic process"/>
    <property type="evidence" value="ECO:0007669"/>
    <property type="project" value="InterPro"/>
</dbReference>
<protein>
    <submittedName>
        <fullName evidence="2">Uncharacterized protein</fullName>
    </submittedName>
</protein>
<gene>
    <name evidence="2" type="ORF">EK21DRAFT_33411</name>
</gene>
<dbReference type="OrthoDB" id="3687641at2759"/>
<reference evidence="2" key="1">
    <citation type="journal article" date="2020" name="Stud. Mycol.">
        <title>101 Dothideomycetes genomes: a test case for predicting lifestyles and emergence of pathogens.</title>
        <authorList>
            <person name="Haridas S."/>
            <person name="Albert R."/>
            <person name="Binder M."/>
            <person name="Bloem J."/>
            <person name="Labutti K."/>
            <person name="Salamov A."/>
            <person name="Andreopoulos B."/>
            <person name="Baker S."/>
            <person name="Barry K."/>
            <person name="Bills G."/>
            <person name="Bluhm B."/>
            <person name="Cannon C."/>
            <person name="Castanera R."/>
            <person name="Culley D."/>
            <person name="Daum C."/>
            <person name="Ezra D."/>
            <person name="Gonzalez J."/>
            <person name="Henrissat B."/>
            <person name="Kuo A."/>
            <person name="Liang C."/>
            <person name="Lipzen A."/>
            <person name="Lutzoni F."/>
            <person name="Magnuson J."/>
            <person name="Mondo S."/>
            <person name="Nolan M."/>
            <person name="Ohm R."/>
            <person name="Pangilinan J."/>
            <person name="Park H.-J."/>
            <person name="Ramirez L."/>
            <person name="Alfaro M."/>
            <person name="Sun H."/>
            <person name="Tritt A."/>
            <person name="Yoshinaga Y."/>
            <person name="Zwiers L.-H."/>
            <person name="Turgeon B."/>
            <person name="Goodwin S."/>
            <person name="Spatafora J."/>
            <person name="Crous P."/>
            <person name="Grigoriev I."/>
        </authorList>
    </citation>
    <scope>NUCLEOTIDE SEQUENCE</scope>
    <source>
        <strain evidence="2">CBS 110217</strain>
    </source>
</reference>